<name>A0A6B0YSD1_9CHLR</name>
<protein>
    <submittedName>
        <fullName evidence="1">Uncharacterized protein</fullName>
    </submittedName>
</protein>
<accession>A0A6B0YSD1</accession>
<comment type="caution">
    <text evidence="1">The sequence shown here is derived from an EMBL/GenBank/DDBJ whole genome shotgun (WGS) entry which is preliminary data.</text>
</comment>
<reference evidence="1" key="1">
    <citation type="submission" date="2019-09" db="EMBL/GenBank/DDBJ databases">
        <title>Characterisation of the sponge microbiome using genome-centric metagenomics.</title>
        <authorList>
            <person name="Engelberts J.P."/>
            <person name="Robbins S.J."/>
            <person name="De Goeij J.M."/>
            <person name="Aranda M."/>
            <person name="Bell S.C."/>
            <person name="Webster N.S."/>
        </authorList>
    </citation>
    <scope>NUCLEOTIDE SEQUENCE</scope>
    <source>
        <strain evidence="1">SB0664_bin_27</strain>
    </source>
</reference>
<sequence length="173" mass="19519">MSPTSRNAFLDQHFPLRLSRYEETDMVRFTTLFFALSLLVAGCVAIPSENEAAGYTRSIVQDAIRYYDRNGRDAAVEYYSSEESVHGQWYVFIVDADGYTIASPNADMIGRDPALRVDASGYFYGDDLMGATGAGRWISYVFRHPETGENARKHTWVVRHDGLLFASGFYPDE</sequence>
<dbReference type="SUPFAM" id="SSF103190">
    <property type="entry name" value="Sensory domain-like"/>
    <property type="match status" value="1"/>
</dbReference>
<dbReference type="Gene3D" id="3.30.450.20">
    <property type="entry name" value="PAS domain"/>
    <property type="match status" value="1"/>
</dbReference>
<evidence type="ECO:0000313" key="1">
    <source>
        <dbReference type="EMBL" id="MXY94006.1"/>
    </source>
</evidence>
<dbReference type="AlphaFoldDB" id="A0A6B0YSD1"/>
<gene>
    <name evidence="1" type="ORF">F4Y42_11235</name>
</gene>
<organism evidence="1">
    <name type="scientific">Caldilineaceae bacterium SB0664_bin_27</name>
    <dbReference type="NCBI Taxonomy" id="2605260"/>
    <lineage>
        <taxon>Bacteria</taxon>
        <taxon>Bacillati</taxon>
        <taxon>Chloroflexota</taxon>
        <taxon>Caldilineae</taxon>
        <taxon>Caldilineales</taxon>
        <taxon>Caldilineaceae</taxon>
    </lineage>
</organism>
<proteinExistence type="predicted"/>
<dbReference type="EMBL" id="VXRG01000094">
    <property type="protein sequence ID" value="MXY94006.1"/>
    <property type="molecule type" value="Genomic_DNA"/>
</dbReference>
<dbReference type="InterPro" id="IPR029151">
    <property type="entry name" value="Sensor-like_sf"/>
</dbReference>